<dbReference type="Pfam" id="PF00106">
    <property type="entry name" value="adh_short"/>
    <property type="match status" value="1"/>
</dbReference>
<gene>
    <name evidence="3" type="ORF">HII31_05295</name>
</gene>
<reference evidence="3" key="1">
    <citation type="submission" date="2020-04" db="EMBL/GenBank/DDBJ databases">
        <title>Draft genome resource of the tomato pathogen Pseudocercospora fuligena.</title>
        <authorList>
            <person name="Zaccaron A."/>
        </authorList>
    </citation>
    <scope>NUCLEOTIDE SEQUENCE</scope>
    <source>
        <strain evidence="3">PF001</strain>
    </source>
</reference>
<comment type="similarity">
    <text evidence="1">Belongs to the short-chain dehydrogenases/reductases (SDR) family.</text>
</comment>
<dbReference type="Gene3D" id="3.40.50.720">
    <property type="entry name" value="NAD(P)-binding Rossmann-like Domain"/>
    <property type="match status" value="1"/>
</dbReference>
<evidence type="ECO:0000256" key="1">
    <source>
        <dbReference type="ARBA" id="ARBA00006484"/>
    </source>
</evidence>
<proteinExistence type="inferred from homology"/>
<sequence length="240" mass="26241">MSSSSKPIAPIIGVGPGIGSATVKKFLEKGYRVVSASRSRKVPDDENNLFVEVDIKDPSTITQAFATIRSTWNAEVEVVIFNAYTAHFGTTPPGPFETVTTAEFAEDLTGNVTSLFVTIQESLKSFKKLGKGTFAMTGNMLNDMKPLKGAPMLDLGVGKSAASYMIAQADEIYRERDGFRFYYVDERNTEGGPAPGVNYAPSPEGHTDFFWDLVEGKSTEDVPWQATFITGEGYRKFSKD</sequence>
<name>A0A8H6RLQ9_9PEZI</name>
<accession>A0A8H6RLQ9</accession>
<dbReference type="OrthoDB" id="5336600at2759"/>
<dbReference type="GO" id="GO:0016491">
    <property type="term" value="F:oxidoreductase activity"/>
    <property type="evidence" value="ECO:0007669"/>
    <property type="project" value="UniProtKB-KW"/>
</dbReference>
<dbReference type="PANTHER" id="PTHR43669:SF4">
    <property type="entry name" value="SHORT-CHAIN DEHYDROGENASE"/>
    <property type="match status" value="1"/>
</dbReference>
<dbReference type="InterPro" id="IPR036291">
    <property type="entry name" value="NAD(P)-bd_dom_sf"/>
</dbReference>
<evidence type="ECO:0000313" key="4">
    <source>
        <dbReference type="Proteomes" id="UP000660729"/>
    </source>
</evidence>
<dbReference type="PANTHER" id="PTHR43669">
    <property type="entry name" value="5-KETO-D-GLUCONATE 5-REDUCTASE"/>
    <property type="match status" value="1"/>
</dbReference>
<dbReference type="InterPro" id="IPR002347">
    <property type="entry name" value="SDR_fam"/>
</dbReference>
<keyword evidence="4" id="KW-1185">Reference proteome</keyword>
<protein>
    <submittedName>
        <fullName evidence="3">Uncharacterized protein</fullName>
    </submittedName>
</protein>
<dbReference type="CDD" id="cd05233">
    <property type="entry name" value="SDR_c"/>
    <property type="match status" value="1"/>
</dbReference>
<evidence type="ECO:0000313" key="3">
    <source>
        <dbReference type="EMBL" id="KAF7193316.1"/>
    </source>
</evidence>
<dbReference type="AlphaFoldDB" id="A0A8H6RLQ9"/>
<dbReference type="SUPFAM" id="SSF51735">
    <property type="entry name" value="NAD(P)-binding Rossmann-fold domains"/>
    <property type="match status" value="1"/>
</dbReference>
<comment type="caution">
    <text evidence="3">The sequence shown here is derived from an EMBL/GenBank/DDBJ whole genome shotgun (WGS) entry which is preliminary data.</text>
</comment>
<dbReference type="Proteomes" id="UP000660729">
    <property type="component" value="Unassembled WGS sequence"/>
</dbReference>
<dbReference type="EMBL" id="JABCIY010000089">
    <property type="protein sequence ID" value="KAF7193316.1"/>
    <property type="molecule type" value="Genomic_DNA"/>
</dbReference>
<evidence type="ECO:0000256" key="2">
    <source>
        <dbReference type="ARBA" id="ARBA00023002"/>
    </source>
</evidence>
<organism evidence="3 4">
    <name type="scientific">Pseudocercospora fuligena</name>
    <dbReference type="NCBI Taxonomy" id="685502"/>
    <lineage>
        <taxon>Eukaryota</taxon>
        <taxon>Fungi</taxon>
        <taxon>Dikarya</taxon>
        <taxon>Ascomycota</taxon>
        <taxon>Pezizomycotina</taxon>
        <taxon>Dothideomycetes</taxon>
        <taxon>Dothideomycetidae</taxon>
        <taxon>Mycosphaerellales</taxon>
        <taxon>Mycosphaerellaceae</taxon>
        <taxon>Pseudocercospora</taxon>
    </lineage>
</organism>
<keyword evidence="2" id="KW-0560">Oxidoreductase</keyword>